<dbReference type="PANTHER" id="PTHR23501:SF102">
    <property type="entry name" value="DRUG TRANSPORTER, PUTATIVE (AFU_ORTHOLOGUE AFUA_3G08530)-RELATED"/>
    <property type="match status" value="1"/>
</dbReference>
<feature type="transmembrane region" description="Helical" evidence="12">
    <location>
        <begin position="58"/>
        <end position="76"/>
    </location>
</feature>
<protein>
    <recommendedName>
        <fullName evidence="9">MFS-type efflux pump MMF1</fullName>
    </recommendedName>
    <alternativeName>
        <fullName evidence="10">Mannosylerythritol lipids (MELs) biosynthesis cluster protein MMF1</fullName>
    </alternativeName>
</protein>
<dbReference type="Pfam" id="PF07690">
    <property type="entry name" value="MFS_1"/>
    <property type="match status" value="1"/>
</dbReference>
<feature type="transmembrane region" description="Helical" evidence="12">
    <location>
        <begin position="362"/>
        <end position="385"/>
    </location>
</feature>
<keyword evidence="8" id="KW-0325">Glycoprotein</keyword>
<evidence type="ECO:0000256" key="9">
    <source>
        <dbReference type="ARBA" id="ARBA00070111"/>
    </source>
</evidence>
<keyword evidence="3" id="KW-0813">Transport</keyword>
<evidence type="ECO:0000256" key="12">
    <source>
        <dbReference type="SAM" id="Phobius"/>
    </source>
</evidence>
<sequence length="584" mass="62901">MDEKFSSPANSITGPGEQASTPASINTPEHSHDISNVPTLPESGGNDDESGHRIKKDWRFWMVFAGLILSAFITALDMTMISTALPAIVAALPQSTIAANWVTSGFLLPMVASQPIFGGLSCSVGRKISFNSALIIFLVGSVVCATAKTFLVLVIGRGIQGLGGGGIHAMSEIIMSDLTTLRERGLFFGLVALVFAVAGFVAPVLGGVFSEHNWPWIFWINLPIGAASLIVLVLFLNIRVPLLTGREKWQRLDLVGNAILFGSVTSILIAITEGGIKYAWSSPRVWIPLVVGLLGMGLFLAVEWIPNRFAPKPAFPLDLFQNRTAAFSYLETFFHGVVFYGVVYMIPIYFQSIKDRTPLQSAIWSFPLTAPSCPFAILAGLSVSLTGRYKKAIFIGWILMAGGIGWMTAWNVNTGKASWAISQVIAGAGIGILFPITLPPVQASLPASRLEAATSAYTFTRTFGAVWGITGATTILSTQAAHNLRPYYPQLNPLGLNDFSIIAYAISLKDLPEPIQGVVKKVYADAIGKSFWLFVPLCIVGFLATFAIKDLPLPDYIKSEAKFEGKEDALRVIAASHEVPSTMP</sequence>
<feature type="transmembrane region" description="Helical" evidence="12">
    <location>
        <begin position="530"/>
        <end position="548"/>
    </location>
</feature>
<feature type="transmembrane region" description="Helical" evidence="12">
    <location>
        <begin position="418"/>
        <end position="438"/>
    </location>
</feature>
<evidence type="ECO:0000256" key="4">
    <source>
        <dbReference type="ARBA" id="ARBA00022475"/>
    </source>
</evidence>
<evidence type="ECO:0000256" key="8">
    <source>
        <dbReference type="ARBA" id="ARBA00023180"/>
    </source>
</evidence>
<name>A0A8D4XII7_CANTS</name>
<proteinExistence type="inferred from homology"/>
<evidence type="ECO:0000256" key="3">
    <source>
        <dbReference type="ARBA" id="ARBA00022448"/>
    </source>
</evidence>
<evidence type="ECO:0000259" key="13">
    <source>
        <dbReference type="PROSITE" id="PS50850"/>
    </source>
</evidence>
<evidence type="ECO:0000313" key="14">
    <source>
        <dbReference type="EMBL" id="BCG44412.1"/>
    </source>
</evidence>
<dbReference type="FunFam" id="1.20.1250.20:FF:000484">
    <property type="entry name" value="MFS general substrate transporter"/>
    <property type="match status" value="1"/>
</dbReference>
<evidence type="ECO:0000256" key="1">
    <source>
        <dbReference type="ARBA" id="ARBA00004651"/>
    </source>
</evidence>
<gene>
    <name evidence="14" type="primary">PtMMF1</name>
</gene>
<keyword evidence="4" id="KW-1003">Cell membrane</keyword>
<evidence type="ECO:0000256" key="11">
    <source>
        <dbReference type="SAM" id="MobiDB-lite"/>
    </source>
</evidence>
<feature type="transmembrane region" description="Helical" evidence="12">
    <location>
        <begin position="258"/>
        <end position="280"/>
    </location>
</feature>
<dbReference type="GO" id="GO:0005886">
    <property type="term" value="C:plasma membrane"/>
    <property type="evidence" value="ECO:0007669"/>
    <property type="project" value="UniProtKB-SubCell"/>
</dbReference>
<keyword evidence="6 12" id="KW-1133">Transmembrane helix</keyword>
<feature type="transmembrane region" description="Helical" evidence="12">
    <location>
        <begin position="286"/>
        <end position="305"/>
    </location>
</feature>
<feature type="compositionally biased region" description="Polar residues" evidence="11">
    <location>
        <begin position="7"/>
        <end position="38"/>
    </location>
</feature>
<feature type="transmembrane region" description="Helical" evidence="12">
    <location>
        <begin position="392"/>
        <end position="412"/>
    </location>
</feature>
<reference evidence="14" key="1">
    <citation type="submission" date="2020-05" db="EMBL/GenBank/DDBJ databases">
        <title>Mmf1 is putative transporter of mannosylerythritol lipids.</title>
        <authorList>
            <person name="Saika A."/>
        </authorList>
    </citation>
    <scope>NUCLEOTIDE SEQUENCE</scope>
    <source>
        <strain evidence="14">NBRC 1940</strain>
    </source>
</reference>
<keyword evidence="7 12" id="KW-0472">Membrane</keyword>
<feature type="transmembrane region" description="Helical" evidence="12">
    <location>
        <begin position="185"/>
        <end position="210"/>
    </location>
</feature>
<comment type="subcellular location">
    <subcellularLocation>
        <location evidence="1">Cell membrane</location>
        <topology evidence="1">Multi-pass membrane protein</topology>
    </subcellularLocation>
</comment>
<dbReference type="PANTHER" id="PTHR23501">
    <property type="entry name" value="MAJOR FACILITATOR SUPERFAMILY"/>
    <property type="match status" value="1"/>
</dbReference>
<feature type="transmembrane region" description="Helical" evidence="12">
    <location>
        <begin position="132"/>
        <end position="155"/>
    </location>
</feature>
<feature type="region of interest" description="Disordered" evidence="11">
    <location>
        <begin position="1"/>
        <end position="50"/>
    </location>
</feature>
<feature type="transmembrane region" description="Helical" evidence="12">
    <location>
        <begin position="216"/>
        <end position="238"/>
    </location>
</feature>
<dbReference type="AlphaFoldDB" id="A0A8D4XII7"/>
<evidence type="ECO:0000256" key="10">
    <source>
        <dbReference type="ARBA" id="ARBA00079488"/>
    </source>
</evidence>
<evidence type="ECO:0000256" key="7">
    <source>
        <dbReference type="ARBA" id="ARBA00023136"/>
    </source>
</evidence>
<dbReference type="InterPro" id="IPR011701">
    <property type="entry name" value="MFS"/>
</dbReference>
<dbReference type="PROSITE" id="PS50850">
    <property type="entry name" value="MFS"/>
    <property type="match status" value="1"/>
</dbReference>
<comment type="similarity">
    <text evidence="2">Belongs to the major facilitator superfamily.</text>
</comment>
<evidence type="ECO:0000256" key="5">
    <source>
        <dbReference type="ARBA" id="ARBA00022692"/>
    </source>
</evidence>
<evidence type="ECO:0000256" key="6">
    <source>
        <dbReference type="ARBA" id="ARBA00022989"/>
    </source>
</evidence>
<dbReference type="InterPro" id="IPR020846">
    <property type="entry name" value="MFS_dom"/>
</dbReference>
<organism evidence="14">
    <name type="scientific">Candida tsukubaensis</name>
    <name type="common">Yeast</name>
    <name type="synonym">Pseudozyma tsukubaensis</name>
    <dbReference type="NCBI Taxonomy" id="5483"/>
    <lineage>
        <taxon>Eukaryota</taxon>
        <taxon>Fungi</taxon>
        <taxon>Dikarya</taxon>
        <taxon>Basidiomycota</taxon>
        <taxon>Ustilaginomycotina</taxon>
        <taxon>Ustilaginomycetes</taxon>
        <taxon>Ustilaginales</taxon>
        <taxon>Ustilaginaceae</taxon>
        <taxon>Pseudozyma</taxon>
    </lineage>
</organism>
<accession>A0A8D4XII7</accession>
<keyword evidence="5 12" id="KW-0812">Transmembrane</keyword>
<dbReference type="EMBL" id="LC549211">
    <property type="protein sequence ID" value="BCG44412.1"/>
    <property type="molecule type" value="Genomic_DNA"/>
</dbReference>
<evidence type="ECO:0000256" key="2">
    <source>
        <dbReference type="ARBA" id="ARBA00008335"/>
    </source>
</evidence>
<dbReference type="GO" id="GO:0022857">
    <property type="term" value="F:transmembrane transporter activity"/>
    <property type="evidence" value="ECO:0007669"/>
    <property type="project" value="InterPro"/>
</dbReference>
<feature type="transmembrane region" description="Helical" evidence="12">
    <location>
        <begin position="326"/>
        <end position="350"/>
    </location>
</feature>
<feature type="domain" description="Major facilitator superfamily (MFS) profile" evidence="13">
    <location>
        <begin position="63"/>
        <end position="553"/>
    </location>
</feature>